<keyword evidence="1" id="KW-0732">Signal</keyword>
<protein>
    <submittedName>
        <fullName evidence="2">Uncharacterized protein</fullName>
    </submittedName>
</protein>
<evidence type="ECO:0000313" key="3">
    <source>
        <dbReference type="Proteomes" id="UP000278334"/>
    </source>
</evidence>
<feature type="chain" id="PRO_5018007994" evidence="1">
    <location>
        <begin position="26"/>
        <end position="708"/>
    </location>
</feature>
<dbReference type="Proteomes" id="UP000278334">
    <property type="component" value="Chromosome"/>
</dbReference>
<name>A0A3G3INF2_9GAMM</name>
<dbReference type="KEGG" id="bthg:MS2017_1534"/>
<organism evidence="2 3">
    <name type="scientific">Bathymodiolus thermophilus thioautotrophic gill symbiont</name>
    <dbReference type="NCBI Taxonomy" id="2360"/>
    <lineage>
        <taxon>Bacteria</taxon>
        <taxon>Pseudomonadati</taxon>
        <taxon>Pseudomonadota</taxon>
        <taxon>Gammaproteobacteria</taxon>
        <taxon>sulfur-oxidizing symbionts</taxon>
    </lineage>
</organism>
<gene>
    <name evidence="2" type="ORF">MS2017_1534</name>
</gene>
<feature type="signal peptide" evidence="1">
    <location>
        <begin position="1"/>
        <end position="25"/>
    </location>
</feature>
<dbReference type="AlphaFoldDB" id="A0A3G3INF2"/>
<dbReference type="RefSeq" id="WP_122951818.1">
    <property type="nucleotide sequence ID" value="NZ_CP024634.1"/>
</dbReference>
<accession>A0A3G3INF2</accession>
<evidence type="ECO:0000313" key="2">
    <source>
        <dbReference type="EMBL" id="AYQ57219.1"/>
    </source>
</evidence>
<dbReference type="EMBL" id="CP024634">
    <property type="protein sequence ID" value="AYQ57219.1"/>
    <property type="molecule type" value="Genomic_DNA"/>
</dbReference>
<reference evidence="2 3" key="1">
    <citation type="submission" date="2017-11" db="EMBL/GenBank/DDBJ databases">
        <title>Genome sequence of the bacterial symbiont EPR9N from a vent mussel Bathymodiolus thermophilus.</title>
        <authorList>
            <person name="Won Y.-J."/>
        </authorList>
    </citation>
    <scope>NUCLEOTIDE SEQUENCE [LARGE SCALE GENOMIC DNA]</scope>
    <source>
        <strain evidence="2 3">EPR9N</strain>
    </source>
</reference>
<evidence type="ECO:0000256" key="1">
    <source>
        <dbReference type="SAM" id="SignalP"/>
    </source>
</evidence>
<sequence precursor="true">MTLVNFKLSTLVLVASFTLSLNVFSAKFCMSDDEEFQDETFVQEEPNLQYKDILEDDILPKTNEEYLDISTENTDYLSASSELDIAATTGEVLDETESVISVSSVTGETITLLDSLGDVLGPAGLVVMLSLSVIQGIHVFMDPNSTDLDKVTAVFGWIPIIGLPFLIADQNDNKKRRWAELSQKLEALNSTEHYKYRASAEETQEAILAKVRPALERGVTQDLAAVKKIVIGYNAKLSKRYQSEYLHNVSLLQKHLKHFFADKWIKASPIFIELIDFINKSNNSRNVVDVDVDVIQDDQQWHPLTANGLAYFTSITGLDKFTYTSSFGNKITQLYTDTFVIKSTVLDNTWIIGERYPTREAHHLVVTLRDTPNQDEGVEYSIYSILNSDNFVTLDAELATTNNFENAGWEIVTSGYTATGLETSFTRAGVPIPSIISQQTITLCGIDDNDVDFLSGKEIQKIDKCLDSVLLDYKNYFSAYDSNRIIKVDTRDEKIVDSTLIKLLQTYGQSYNHLLAQAKIKIINNFYREKEPLNKQICQLYYDNAKKVLARAASIMAASAKKNFYKENHINRKGQSLNRECWDRECTRWYNNGVMRNKVPNMYCTGIWVDKYICSITKYTPTKDPVLDLAVNIVHQQVIDDRQNCLNRRDDAPIIFARKLTKLGSFYLDKDNSGVLFEEIFEGVKVALIQRFIKDIKISQLSKKQNIQ</sequence>
<proteinExistence type="predicted"/>